<evidence type="ECO:0000256" key="1">
    <source>
        <dbReference type="SAM" id="MobiDB-lite"/>
    </source>
</evidence>
<gene>
    <name evidence="2" type="ORF">FH972_020702</name>
</gene>
<sequence length="89" mass="10109">MSGVARLGGIARRGGGVWAWRREIQPSSSTAAAWSHQCCPSQIVLPPPSPDHHLSKLPRRERETERDTDPAWRREKRSCERNWAVRLVA</sequence>
<reference evidence="2 3" key="1">
    <citation type="submission" date="2019-06" db="EMBL/GenBank/DDBJ databases">
        <title>A chromosomal-level reference genome of Carpinus fangiana (Coryloideae, Betulaceae).</title>
        <authorList>
            <person name="Yang X."/>
            <person name="Wang Z."/>
            <person name="Zhang L."/>
            <person name="Hao G."/>
            <person name="Liu J."/>
            <person name="Yang Y."/>
        </authorList>
    </citation>
    <scope>NUCLEOTIDE SEQUENCE [LARGE SCALE GENOMIC DNA]</scope>
    <source>
        <strain evidence="2">Cfa_2016G</strain>
        <tissue evidence="2">Leaf</tissue>
    </source>
</reference>
<name>A0A5N6RUG2_9ROSI</name>
<proteinExistence type="predicted"/>
<feature type="compositionally biased region" description="Basic and acidic residues" evidence="1">
    <location>
        <begin position="50"/>
        <end position="74"/>
    </location>
</feature>
<accession>A0A5N6RUG2</accession>
<dbReference type="EMBL" id="CM017328">
    <property type="protein sequence ID" value="KAE8125942.1"/>
    <property type="molecule type" value="Genomic_DNA"/>
</dbReference>
<feature type="region of interest" description="Disordered" evidence="1">
    <location>
        <begin position="41"/>
        <end position="74"/>
    </location>
</feature>
<evidence type="ECO:0000313" key="3">
    <source>
        <dbReference type="Proteomes" id="UP000327013"/>
    </source>
</evidence>
<protein>
    <submittedName>
        <fullName evidence="2">Uncharacterized protein</fullName>
    </submittedName>
</protein>
<dbReference type="AlphaFoldDB" id="A0A5N6RUG2"/>
<keyword evidence="3" id="KW-1185">Reference proteome</keyword>
<dbReference type="Proteomes" id="UP000327013">
    <property type="component" value="Chromosome 8"/>
</dbReference>
<organism evidence="2 3">
    <name type="scientific">Carpinus fangiana</name>
    <dbReference type="NCBI Taxonomy" id="176857"/>
    <lineage>
        <taxon>Eukaryota</taxon>
        <taxon>Viridiplantae</taxon>
        <taxon>Streptophyta</taxon>
        <taxon>Embryophyta</taxon>
        <taxon>Tracheophyta</taxon>
        <taxon>Spermatophyta</taxon>
        <taxon>Magnoliopsida</taxon>
        <taxon>eudicotyledons</taxon>
        <taxon>Gunneridae</taxon>
        <taxon>Pentapetalae</taxon>
        <taxon>rosids</taxon>
        <taxon>fabids</taxon>
        <taxon>Fagales</taxon>
        <taxon>Betulaceae</taxon>
        <taxon>Carpinus</taxon>
    </lineage>
</organism>
<evidence type="ECO:0000313" key="2">
    <source>
        <dbReference type="EMBL" id="KAE8125942.1"/>
    </source>
</evidence>